<evidence type="ECO:0000256" key="1">
    <source>
        <dbReference type="SAM" id="Phobius"/>
    </source>
</evidence>
<dbReference type="InterPro" id="IPR015943">
    <property type="entry name" value="WD40/YVTN_repeat-like_dom_sf"/>
</dbReference>
<keyword evidence="4" id="KW-1185">Reference proteome</keyword>
<dbReference type="Gene3D" id="2.60.40.10">
    <property type="entry name" value="Immunoglobulins"/>
    <property type="match status" value="1"/>
</dbReference>
<reference evidence="3" key="2">
    <citation type="submission" date="2020-09" db="EMBL/GenBank/DDBJ databases">
        <authorList>
            <person name="Sun Q."/>
            <person name="Zhou Y."/>
        </authorList>
    </citation>
    <scope>NUCLEOTIDE SEQUENCE</scope>
    <source>
        <strain evidence="3">CGMCC 1.15763</strain>
    </source>
</reference>
<dbReference type="Gene3D" id="3.30.565.10">
    <property type="entry name" value="Histidine kinase-like ATPase, C-terminal domain"/>
    <property type="match status" value="1"/>
</dbReference>
<sequence length="971" mass="110230">MAVFNLQGQKKQYIQYSIEEGLPQSQIIDITEDAFGYLYLATQGGGLARFDGKEFNVFTQKNGLESNYINALVAHKDSLFIGTNQGLTIKVRDSFVSYKSPKILKIIKVQKHWYFATNQGVYLLKNNYLQPLKANQKIDLAPVNDLVFYKGSFWAANHLGLWKIEDFDNSSNAALIQPGHFTAIYKQQNSLIVGSLKSGLFSIQNGTSSQENKYILDINSIGSFDDEQLWITTNTNGIYLINKQKLSVVKHSGTDTGLPTNAFTKIYKDHQKNIWIATSGAGLLKQTVPKFKHFDSRNGFNNTRVTTVLATQDALWVSNSKQQLIKKDSLGFYTLENPFIKSKITSIAADSTNSIWLTTAKNGLFIYKKENDSARGETPYKHLNSRNGLPHDQLSQVVPNKEKIWLATVNKGIVQLDYNFDKGFVKSSTLFNGVKGIKDLSISTIALDKSQKLWYATNNGALGYIFNNKVYHYTEILNQRAKINAITIHKGVVFIGTQEKGIWFAKSNQLNNFKLLKGQKELTFTTCNQLLFDAEDHLWVGTANGVISVELSENNEILTAQHYDATDGFVGVETSLNAISLDPNGSIWFGTQRGLSQYTAMPIELSKIKPRLYFEELKINFNTLDNIDINSNTKTLNLKPLENNVAFRFKTVDLNNPTQVVYRWKLNKGNYSPWTTQNTVEFANLNSSMYTFTVQSKNKQDLLSEEESILFYIDSPFYQKQWFLFSVIGASLAILLLAVAYYLKREKTKNLAKLKQLKLENHLLTLEQKALQLQMNPHFIFNVLNGIKALNNRGEKVLVNSTVNQFALLLRGILENSREEEISLKQEIETLKNYVALEQQMSEKQVELVVYSAIEKIDLDEILIPPMLLQPFVENSIKHAFDSNNTSAKIEITFSLEKQFLCCSITDNGKGYIETQLGKEKSKHKSKALKITKERIESLSTLAIFRMEELKENKKITGTKVWFKIPLKTDY</sequence>
<dbReference type="InterPro" id="IPR050640">
    <property type="entry name" value="Bact_2-comp_sensor_kinase"/>
</dbReference>
<dbReference type="SUPFAM" id="SSF63829">
    <property type="entry name" value="Calcium-dependent phosphotriesterase"/>
    <property type="match status" value="2"/>
</dbReference>
<keyword evidence="1" id="KW-0812">Transmembrane</keyword>
<dbReference type="InterPro" id="IPR010559">
    <property type="entry name" value="Sig_transdc_His_kin_internal"/>
</dbReference>
<dbReference type="SUPFAM" id="SSF50998">
    <property type="entry name" value="Quinoprotein alcohol dehydrogenase-like"/>
    <property type="match status" value="1"/>
</dbReference>
<dbReference type="PANTHER" id="PTHR34220:SF7">
    <property type="entry name" value="SENSOR HISTIDINE KINASE YPDA"/>
    <property type="match status" value="1"/>
</dbReference>
<dbReference type="PANTHER" id="PTHR34220">
    <property type="entry name" value="SENSOR HISTIDINE KINASE YPDA"/>
    <property type="match status" value="1"/>
</dbReference>
<dbReference type="Gene3D" id="2.130.10.10">
    <property type="entry name" value="YVTN repeat-like/Quinoprotein amine dehydrogenase"/>
    <property type="match status" value="2"/>
</dbReference>
<dbReference type="GO" id="GO:0000155">
    <property type="term" value="F:phosphorelay sensor kinase activity"/>
    <property type="evidence" value="ECO:0007669"/>
    <property type="project" value="InterPro"/>
</dbReference>
<dbReference type="SUPFAM" id="SSF55874">
    <property type="entry name" value="ATPase domain of HSP90 chaperone/DNA topoisomerase II/histidine kinase"/>
    <property type="match status" value="1"/>
</dbReference>
<dbReference type="EMBL" id="BMJW01000002">
    <property type="protein sequence ID" value="GGG99894.1"/>
    <property type="molecule type" value="Genomic_DNA"/>
</dbReference>
<organism evidence="3 4">
    <name type="scientific">Polaribacter pacificus</name>
    <dbReference type="NCBI Taxonomy" id="1775173"/>
    <lineage>
        <taxon>Bacteria</taxon>
        <taxon>Pseudomonadati</taxon>
        <taxon>Bacteroidota</taxon>
        <taxon>Flavobacteriia</taxon>
        <taxon>Flavobacteriales</taxon>
        <taxon>Flavobacteriaceae</taxon>
    </lineage>
</organism>
<keyword evidence="3" id="KW-0808">Transferase</keyword>
<dbReference type="InterPro" id="IPR011047">
    <property type="entry name" value="Quinoprotein_ADH-like_sf"/>
</dbReference>
<feature type="transmembrane region" description="Helical" evidence="1">
    <location>
        <begin position="722"/>
        <end position="743"/>
    </location>
</feature>
<dbReference type="Pfam" id="PF07494">
    <property type="entry name" value="Reg_prop"/>
    <property type="match status" value="1"/>
</dbReference>
<dbReference type="GO" id="GO:0016020">
    <property type="term" value="C:membrane"/>
    <property type="evidence" value="ECO:0007669"/>
    <property type="project" value="InterPro"/>
</dbReference>
<dbReference type="Pfam" id="PF06580">
    <property type="entry name" value="His_kinase"/>
    <property type="match status" value="1"/>
</dbReference>
<proteinExistence type="predicted"/>
<accession>A0A917HZA8</accession>
<dbReference type="InterPro" id="IPR013783">
    <property type="entry name" value="Ig-like_fold"/>
</dbReference>
<keyword evidence="1" id="KW-0472">Membrane</keyword>
<gene>
    <name evidence="3" type="ORF">GCM10011416_17930</name>
</gene>
<comment type="caution">
    <text evidence="3">The sequence shown here is derived from an EMBL/GenBank/DDBJ whole genome shotgun (WGS) entry which is preliminary data.</text>
</comment>
<name>A0A917HZA8_9FLAO</name>
<keyword evidence="3" id="KW-0418">Kinase</keyword>
<evidence type="ECO:0000259" key="2">
    <source>
        <dbReference type="Pfam" id="PF06580"/>
    </source>
</evidence>
<dbReference type="Proteomes" id="UP000633278">
    <property type="component" value="Unassembled WGS sequence"/>
</dbReference>
<protein>
    <submittedName>
        <fullName evidence="3">Histidine kinase</fullName>
    </submittedName>
</protein>
<dbReference type="InterPro" id="IPR011110">
    <property type="entry name" value="Reg_prop"/>
</dbReference>
<evidence type="ECO:0000313" key="4">
    <source>
        <dbReference type="Proteomes" id="UP000633278"/>
    </source>
</evidence>
<evidence type="ECO:0000313" key="3">
    <source>
        <dbReference type="EMBL" id="GGG99894.1"/>
    </source>
</evidence>
<dbReference type="AlphaFoldDB" id="A0A917HZA8"/>
<feature type="domain" description="Signal transduction histidine kinase internal region" evidence="2">
    <location>
        <begin position="767"/>
        <end position="842"/>
    </location>
</feature>
<reference evidence="3" key="1">
    <citation type="journal article" date="2014" name="Int. J. Syst. Evol. Microbiol.">
        <title>Complete genome sequence of Corynebacterium casei LMG S-19264T (=DSM 44701T), isolated from a smear-ripened cheese.</title>
        <authorList>
            <consortium name="US DOE Joint Genome Institute (JGI-PGF)"/>
            <person name="Walter F."/>
            <person name="Albersmeier A."/>
            <person name="Kalinowski J."/>
            <person name="Ruckert C."/>
        </authorList>
    </citation>
    <scope>NUCLEOTIDE SEQUENCE</scope>
    <source>
        <strain evidence="3">CGMCC 1.15763</strain>
    </source>
</reference>
<dbReference type="InterPro" id="IPR036890">
    <property type="entry name" value="HATPase_C_sf"/>
</dbReference>
<keyword evidence="1" id="KW-1133">Transmembrane helix</keyword>